<proteinExistence type="predicted"/>
<evidence type="ECO:0000313" key="3">
    <source>
        <dbReference type="Proteomes" id="UP000243342"/>
    </source>
</evidence>
<evidence type="ECO:0000313" key="2">
    <source>
        <dbReference type="EMBL" id="OIV39537.1"/>
    </source>
</evidence>
<accession>A0A1J7C1C7</accession>
<comment type="caution">
    <text evidence="2">The sequence shown here is derived from an EMBL/GenBank/DDBJ whole genome shotgun (WGS) entry which is preliminary data.</text>
</comment>
<feature type="transmembrane region" description="Helical" evidence="1">
    <location>
        <begin position="37"/>
        <end position="58"/>
    </location>
</feature>
<protein>
    <submittedName>
        <fullName evidence="2">Uncharacterized protein</fullName>
    </submittedName>
</protein>
<evidence type="ECO:0000256" key="1">
    <source>
        <dbReference type="SAM" id="Phobius"/>
    </source>
</evidence>
<sequence length="96" mass="10279">MGCGCIVALIAGLSPRLALLLTWLLTNRVAIAFHHSLIVPLLGIIFLPMTTLMYVWVYSPVLGVGSWGWVFVILGLVVDLGSYSAGSRGPQRRAAA</sequence>
<gene>
    <name evidence="2" type="ORF">BIV57_00025</name>
</gene>
<keyword evidence="1" id="KW-1133">Transmembrane helix</keyword>
<keyword evidence="3" id="KW-1185">Reference proteome</keyword>
<dbReference type="EMBL" id="MLCF01000001">
    <property type="protein sequence ID" value="OIV39537.1"/>
    <property type="molecule type" value="Genomic_DNA"/>
</dbReference>
<dbReference type="RefSeq" id="WP_071654474.1">
    <property type="nucleotide sequence ID" value="NZ_MLCF01000001.1"/>
</dbReference>
<dbReference type="Proteomes" id="UP000243342">
    <property type="component" value="Unassembled WGS sequence"/>
</dbReference>
<reference evidence="2 3" key="1">
    <citation type="submission" date="2016-10" db="EMBL/GenBank/DDBJ databases">
        <title>Genome sequence of Streptomyces gilvigriseus MUSC 26.</title>
        <authorList>
            <person name="Lee L.-H."/>
            <person name="Ser H.-L."/>
        </authorList>
    </citation>
    <scope>NUCLEOTIDE SEQUENCE [LARGE SCALE GENOMIC DNA]</scope>
    <source>
        <strain evidence="2 3">MUSC 26</strain>
    </source>
</reference>
<dbReference type="AlphaFoldDB" id="A0A1J7C1C7"/>
<dbReference type="OrthoDB" id="3296935at2"/>
<feature type="transmembrane region" description="Helical" evidence="1">
    <location>
        <begin position="6"/>
        <end position="25"/>
    </location>
</feature>
<feature type="transmembrane region" description="Helical" evidence="1">
    <location>
        <begin position="64"/>
        <end position="83"/>
    </location>
</feature>
<keyword evidence="1" id="KW-0812">Transmembrane</keyword>
<keyword evidence="1" id="KW-0472">Membrane</keyword>
<name>A0A1J7C1C7_9ACTN</name>
<dbReference type="STRING" id="1428644.BIV57_00025"/>
<organism evidence="2 3">
    <name type="scientific">Mangrovactinospora gilvigrisea</name>
    <dbReference type="NCBI Taxonomy" id="1428644"/>
    <lineage>
        <taxon>Bacteria</taxon>
        <taxon>Bacillati</taxon>
        <taxon>Actinomycetota</taxon>
        <taxon>Actinomycetes</taxon>
        <taxon>Kitasatosporales</taxon>
        <taxon>Streptomycetaceae</taxon>
        <taxon>Mangrovactinospora</taxon>
    </lineage>
</organism>